<proteinExistence type="predicted"/>
<keyword evidence="4" id="KW-0812">Transmembrane</keyword>
<evidence type="ECO:0000256" key="1">
    <source>
        <dbReference type="ARBA" id="ARBA00022614"/>
    </source>
</evidence>
<dbReference type="InterPro" id="IPR050328">
    <property type="entry name" value="Dev_Immune_Receptor"/>
</dbReference>
<dbReference type="GO" id="GO:0005615">
    <property type="term" value="C:extracellular space"/>
    <property type="evidence" value="ECO:0007669"/>
    <property type="project" value="TreeGrafter"/>
</dbReference>
<feature type="chain" id="PRO_5042143646" evidence="5">
    <location>
        <begin position="32"/>
        <end position="674"/>
    </location>
</feature>
<feature type="domain" description="LRRCT" evidence="6">
    <location>
        <begin position="541"/>
        <end position="589"/>
    </location>
</feature>
<keyword evidence="3" id="KW-0677">Repeat</keyword>
<dbReference type="EMBL" id="JAHWGI010000070">
    <property type="protein sequence ID" value="KAK3908706.1"/>
    <property type="molecule type" value="Genomic_DNA"/>
</dbReference>
<dbReference type="Gene3D" id="3.80.10.10">
    <property type="entry name" value="Ribonuclease Inhibitor"/>
    <property type="match status" value="4"/>
</dbReference>
<comment type="caution">
    <text evidence="7">The sequence shown here is derived from an EMBL/GenBank/DDBJ whole genome shotgun (WGS) entry which is preliminary data.</text>
</comment>
<keyword evidence="1" id="KW-0433">Leucine-rich repeat</keyword>
<dbReference type="GO" id="GO:0031012">
    <property type="term" value="C:extracellular matrix"/>
    <property type="evidence" value="ECO:0007669"/>
    <property type="project" value="TreeGrafter"/>
</dbReference>
<keyword evidence="8" id="KW-1185">Reference proteome</keyword>
<dbReference type="AlphaFoldDB" id="A0AAE1L6S0"/>
<feature type="non-terminal residue" evidence="7">
    <location>
        <position position="1"/>
    </location>
</feature>
<dbReference type="PANTHER" id="PTHR24373:SF288">
    <property type="entry name" value="PROTEIN ELFN1"/>
    <property type="match status" value="1"/>
</dbReference>
<evidence type="ECO:0000259" key="6">
    <source>
        <dbReference type="SMART" id="SM00082"/>
    </source>
</evidence>
<reference evidence="7" key="1">
    <citation type="submission" date="2021-07" db="EMBL/GenBank/DDBJ databases">
        <authorList>
            <person name="Catto M.A."/>
            <person name="Jacobson A."/>
            <person name="Kennedy G."/>
            <person name="Labadie P."/>
            <person name="Hunt B.G."/>
            <person name="Srinivasan R."/>
        </authorList>
    </citation>
    <scope>NUCLEOTIDE SEQUENCE</scope>
    <source>
        <strain evidence="7">PL_HMW_Pooled</strain>
        <tissue evidence="7">Head</tissue>
    </source>
</reference>
<evidence type="ECO:0000256" key="2">
    <source>
        <dbReference type="ARBA" id="ARBA00022729"/>
    </source>
</evidence>
<dbReference type="PROSITE" id="PS51450">
    <property type="entry name" value="LRR"/>
    <property type="match status" value="7"/>
</dbReference>
<dbReference type="InterPro" id="IPR000483">
    <property type="entry name" value="Cys-rich_flank_reg_C"/>
</dbReference>
<keyword evidence="4" id="KW-0472">Membrane</keyword>
<protein>
    <submittedName>
        <fullName evidence="7">Insulin-like growth factor-binding protein complex acid labile subunit</fullName>
    </submittedName>
</protein>
<dbReference type="PRINTS" id="PR00019">
    <property type="entry name" value="LEURICHRPT"/>
</dbReference>
<keyword evidence="2 5" id="KW-0732">Signal</keyword>
<gene>
    <name evidence="7" type="ORF">KUF71_000589</name>
</gene>
<dbReference type="InterPro" id="IPR001611">
    <property type="entry name" value="Leu-rich_rpt"/>
</dbReference>
<dbReference type="SMART" id="SM00369">
    <property type="entry name" value="LRR_TYP"/>
    <property type="match status" value="13"/>
</dbReference>
<organism evidence="7 8">
    <name type="scientific">Frankliniella fusca</name>
    <dbReference type="NCBI Taxonomy" id="407009"/>
    <lineage>
        <taxon>Eukaryota</taxon>
        <taxon>Metazoa</taxon>
        <taxon>Ecdysozoa</taxon>
        <taxon>Arthropoda</taxon>
        <taxon>Hexapoda</taxon>
        <taxon>Insecta</taxon>
        <taxon>Pterygota</taxon>
        <taxon>Neoptera</taxon>
        <taxon>Paraneoptera</taxon>
        <taxon>Thysanoptera</taxon>
        <taxon>Terebrantia</taxon>
        <taxon>Thripoidea</taxon>
        <taxon>Thripidae</taxon>
        <taxon>Frankliniella</taxon>
    </lineage>
</organism>
<accession>A0AAE1L6S0</accession>
<dbReference type="SMART" id="SM00082">
    <property type="entry name" value="LRRCT"/>
    <property type="match status" value="1"/>
</dbReference>
<evidence type="ECO:0000313" key="8">
    <source>
        <dbReference type="Proteomes" id="UP001219518"/>
    </source>
</evidence>
<dbReference type="Proteomes" id="UP001219518">
    <property type="component" value="Unassembled WGS sequence"/>
</dbReference>
<feature type="signal peptide" evidence="5">
    <location>
        <begin position="1"/>
        <end position="31"/>
    </location>
</feature>
<feature type="transmembrane region" description="Helical" evidence="4">
    <location>
        <begin position="602"/>
        <end position="622"/>
    </location>
</feature>
<evidence type="ECO:0000313" key="7">
    <source>
        <dbReference type="EMBL" id="KAK3908706.1"/>
    </source>
</evidence>
<keyword evidence="4" id="KW-1133">Transmembrane helix</keyword>
<evidence type="ECO:0000256" key="5">
    <source>
        <dbReference type="SAM" id="SignalP"/>
    </source>
</evidence>
<evidence type="ECO:0000256" key="3">
    <source>
        <dbReference type="ARBA" id="ARBA00022737"/>
    </source>
</evidence>
<evidence type="ECO:0000256" key="4">
    <source>
        <dbReference type="SAM" id="Phobius"/>
    </source>
</evidence>
<dbReference type="PANTHER" id="PTHR24373">
    <property type="entry name" value="SLIT RELATED LEUCINE-RICH REPEAT NEURONAL PROTEIN"/>
    <property type="match status" value="1"/>
</dbReference>
<reference evidence="7" key="2">
    <citation type="journal article" date="2023" name="BMC Genomics">
        <title>Pest status, molecular evolution, and epigenetic factors derived from the genome assembly of Frankliniella fusca, a thysanopteran phytovirus vector.</title>
        <authorList>
            <person name="Catto M.A."/>
            <person name="Labadie P.E."/>
            <person name="Jacobson A.L."/>
            <person name="Kennedy G.G."/>
            <person name="Srinivasan R."/>
            <person name="Hunt B.G."/>
        </authorList>
    </citation>
    <scope>NUCLEOTIDE SEQUENCE</scope>
    <source>
        <strain evidence="7">PL_HMW_Pooled</strain>
    </source>
</reference>
<dbReference type="InterPro" id="IPR003591">
    <property type="entry name" value="Leu-rich_rpt_typical-subtyp"/>
</dbReference>
<dbReference type="InterPro" id="IPR032675">
    <property type="entry name" value="LRR_dom_sf"/>
</dbReference>
<sequence>MARRVTLAPAVVTRVTGLALLTLLVVTAARAGPGPRVRRDAQVGDDDDCADGGPCGAPGATGPADAAPSVCPERCVCRFEIRPKLVDCSNRKFTAFPDPADIPDDVEHLDLSHNDITSVPRFLPAWERLEVLDLSANQIPDFPANALSGLRSLELLDLSRNRIASLRHIRAEDFVADNAALKVLNLSGNALQSLGRGSFQSLRSASLQVLDVSHCAVSSIDPEEALAALPALRVLHANNNPLELLAPLRAPALRELDLSDCKLRAVRAAVFAPPAMHGLTHLAVNRNPDLTRFLPPGAPDTVAQLVNGTPAWSPSLQVLEAEDCALQDVSFLAALPNLTDARLRGNRVSALESLGLLDNGALVHLDLADNKIEELPPQAFTGTERLKHLDLSGNRLGTIHADTFAQHGALHTLNVSRNPLVTVLLTAPALRRLDASHAAVQALADGALDGAPQLRHLNLSGNPLAALPDRLLSPGAPAPAESALQTLDLSLCRLTDLSNTALDGLRALQSLDLRGNRLTDPLRREAFAENDVLQNLELADNPWRCDCKSKDFRDFLDFLMAHPVKEDVTSLTCHSPEKVQGATWYDACLDPGKGALASLDTWMFVVILGLSVALVTAGVFLVRRLTRGKAQRRLEQQQEQEEERRACEQEAARRRLHRRMQLEQQEQLRRQNMR</sequence>
<name>A0AAE1L6S0_9NEOP</name>
<dbReference type="Pfam" id="PF13855">
    <property type="entry name" value="LRR_8"/>
    <property type="match status" value="4"/>
</dbReference>
<dbReference type="SUPFAM" id="SSF52058">
    <property type="entry name" value="L domain-like"/>
    <property type="match status" value="1"/>
</dbReference>